<evidence type="ECO:0000313" key="2">
    <source>
        <dbReference type="EMBL" id="PNH10705.1"/>
    </source>
</evidence>
<dbReference type="OrthoDB" id="541843at2759"/>
<proteinExistence type="predicted"/>
<protein>
    <submittedName>
        <fullName evidence="2">Uncharacterized protein</fullName>
    </submittedName>
</protein>
<evidence type="ECO:0000256" key="1">
    <source>
        <dbReference type="SAM" id="MobiDB-lite"/>
    </source>
</evidence>
<comment type="caution">
    <text evidence="2">The sequence shown here is derived from an EMBL/GenBank/DDBJ whole genome shotgun (WGS) entry which is preliminary data.</text>
</comment>
<accession>A0A2J8ADW3</accession>
<dbReference type="Proteomes" id="UP000236333">
    <property type="component" value="Unassembled WGS sequence"/>
</dbReference>
<feature type="region of interest" description="Disordered" evidence="1">
    <location>
        <begin position="192"/>
        <end position="229"/>
    </location>
</feature>
<gene>
    <name evidence="2" type="ORF">TSOC_002502</name>
</gene>
<dbReference type="EMBL" id="PGGS01000048">
    <property type="protein sequence ID" value="PNH10705.1"/>
    <property type="molecule type" value="Genomic_DNA"/>
</dbReference>
<dbReference type="Gene3D" id="1.10.340.70">
    <property type="match status" value="1"/>
</dbReference>
<sequence length="344" mass="36257">MQRELRGLGCPAPAYVVRGPGTTEEQQRELGFPFGVPALLDIAQAGVAMHAPATIYTNLAAAEHLGAVLRRLRAPAERGLSSLLPAGLQAMVAERVEPPPLVPVHIPGQRLEALPAGLAAPPLRRRSTGLPCHPGVSEWGDIMGHTAGVAAGLEAGMAVVALRDAVAPPTLVCVLAAALALQRHYVTPHDMQTLPERLQRPAEPLGGWAPRVEEDEGEDEEESWGQEEAGQPLCADVWGDEAVIEALRAGGAGSSPPGGDAVARRVARRAAHYRWNGSQLLRAMPGGRSRVCPPPDSRRRLVEMMHGRLGHLGVRRTLALLQGIGGTACGKTCRRSCGSAARAT</sequence>
<dbReference type="AlphaFoldDB" id="A0A2J8ADW3"/>
<name>A0A2J8ADW3_9CHLO</name>
<organism evidence="2 3">
    <name type="scientific">Tetrabaena socialis</name>
    <dbReference type="NCBI Taxonomy" id="47790"/>
    <lineage>
        <taxon>Eukaryota</taxon>
        <taxon>Viridiplantae</taxon>
        <taxon>Chlorophyta</taxon>
        <taxon>core chlorophytes</taxon>
        <taxon>Chlorophyceae</taxon>
        <taxon>CS clade</taxon>
        <taxon>Chlamydomonadales</taxon>
        <taxon>Tetrabaenaceae</taxon>
        <taxon>Tetrabaena</taxon>
    </lineage>
</organism>
<feature type="compositionally biased region" description="Acidic residues" evidence="1">
    <location>
        <begin position="213"/>
        <end position="225"/>
    </location>
</feature>
<reference evidence="2 3" key="1">
    <citation type="journal article" date="2017" name="Mol. Biol. Evol.">
        <title>The 4-celled Tetrabaena socialis nuclear genome reveals the essential components for genetic control of cell number at the origin of multicellularity in the volvocine lineage.</title>
        <authorList>
            <person name="Featherston J."/>
            <person name="Arakaki Y."/>
            <person name="Hanschen E.R."/>
            <person name="Ferris P.J."/>
            <person name="Michod R.E."/>
            <person name="Olson B.J.S.C."/>
            <person name="Nozaki H."/>
            <person name="Durand P.M."/>
        </authorList>
    </citation>
    <scope>NUCLEOTIDE SEQUENCE [LARGE SCALE GENOMIC DNA]</scope>
    <source>
        <strain evidence="2 3">NIES-571</strain>
    </source>
</reference>
<keyword evidence="3" id="KW-1185">Reference proteome</keyword>
<evidence type="ECO:0000313" key="3">
    <source>
        <dbReference type="Proteomes" id="UP000236333"/>
    </source>
</evidence>